<evidence type="ECO:0000313" key="3">
    <source>
        <dbReference type="EMBL" id="NYT46596.1"/>
    </source>
</evidence>
<protein>
    <submittedName>
        <fullName evidence="3">Transposase</fullName>
    </submittedName>
</protein>
<feature type="coiled-coil region" evidence="2">
    <location>
        <begin position="59"/>
        <end position="93"/>
    </location>
</feature>
<organism evidence="3 4">
    <name type="scientific">Candidatus Methanofishera endochildressiae</name>
    <dbReference type="NCBI Taxonomy" id="2738884"/>
    <lineage>
        <taxon>Bacteria</taxon>
        <taxon>Pseudomonadati</taxon>
        <taxon>Pseudomonadota</taxon>
        <taxon>Gammaproteobacteria</taxon>
        <taxon>Candidatus Methanofishera</taxon>
    </lineage>
</organism>
<keyword evidence="2" id="KW-0175">Coiled coil</keyword>
<dbReference type="InterPro" id="IPR002514">
    <property type="entry name" value="Transposase_8"/>
</dbReference>
<dbReference type="Pfam" id="PF01527">
    <property type="entry name" value="HTH_Tnp_1"/>
    <property type="match status" value="1"/>
</dbReference>
<dbReference type="GO" id="GO:0004803">
    <property type="term" value="F:transposase activity"/>
    <property type="evidence" value="ECO:0007669"/>
    <property type="project" value="InterPro"/>
</dbReference>
<comment type="caution">
    <text evidence="3">The sequence shown here is derived from an EMBL/GenBank/DDBJ whole genome shotgun (WGS) entry which is preliminary data.</text>
</comment>
<evidence type="ECO:0000313" key="4">
    <source>
        <dbReference type="Proteomes" id="UP000537890"/>
    </source>
</evidence>
<gene>
    <name evidence="3" type="ORF">H0A75_01805</name>
</gene>
<proteinExistence type="inferred from homology"/>
<sequence length="110" mass="12928">MSKEKSPQNWTKSQRLEAIMDCHGLNDEQLSSYCRKNGIYPHHVKEWKLDFVSENQITEAVSRQEQKKLKQENKRLQKELNRKDRALSETAALLVLSKKCQAIWGEKEVD</sequence>
<evidence type="ECO:0000256" key="1">
    <source>
        <dbReference type="ARBA" id="ARBA00009964"/>
    </source>
</evidence>
<dbReference type="GO" id="GO:0003677">
    <property type="term" value="F:DNA binding"/>
    <property type="evidence" value="ECO:0007669"/>
    <property type="project" value="InterPro"/>
</dbReference>
<dbReference type="GO" id="GO:0006313">
    <property type="term" value="P:DNA transposition"/>
    <property type="evidence" value="ECO:0007669"/>
    <property type="project" value="InterPro"/>
</dbReference>
<dbReference type="AlphaFoldDB" id="A0A7Z0SD57"/>
<comment type="similarity">
    <text evidence="1">Belongs to the transposase 8 family.</text>
</comment>
<dbReference type="Proteomes" id="UP000537890">
    <property type="component" value="Unassembled WGS sequence"/>
</dbReference>
<name>A0A7Z0SD57_9GAMM</name>
<reference evidence="3 4" key="1">
    <citation type="submission" date="2020-05" db="EMBL/GenBank/DDBJ databases">
        <title>Horizontal transmission and recombination maintain forever young bacterial symbiont genomes.</title>
        <authorList>
            <person name="Russell S.L."/>
            <person name="Pepper-Tunick E."/>
            <person name="Svedberg J."/>
            <person name="Byrne A."/>
            <person name="Ruelas Castillo J."/>
            <person name="Vollmers C."/>
            <person name="Beinart R.A."/>
            <person name="Corbett-Detig R."/>
        </authorList>
    </citation>
    <scope>NUCLEOTIDE SEQUENCE [LARGE SCALE GENOMIC DNA]</scope>
    <source>
        <strain evidence="3">4727-3</strain>
    </source>
</reference>
<dbReference type="InterPro" id="IPR009057">
    <property type="entry name" value="Homeodomain-like_sf"/>
</dbReference>
<accession>A0A7Z0SD57</accession>
<evidence type="ECO:0000256" key="2">
    <source>
        <dbReference type="SAM" id="Coils"/>
    </source>
</evidence>
<dbReference type="EMBL" id="JACCHS010000018">
    <property type="protein sequence ID" value="NYT46596.1"/>
    <property type="molecule type" value="Genomic_DNA"/>
</dbReference>
<dbReference type="SUPFAM" id="SSF46689">
    <property type="entry name" value="Homeodomain-like"/>
    <property type="match status" value="1"/>
</dbReference>